<keyword evidence="3" id="KW-1185">Reference proteome</keyword>
<reference evidence="2 3" key="1">
    <citation type="journal article" date="2022" name="Nat. Plants">
        <title>Genomes of leafy and leafless Platanthera orchids illuminate the evolution of mycoheterotrophy.</title>
        <authorList>
            <person name="Li M.H."/>
            <person name="Liu K.W."/>
            <person name="Li Z."/>
            <person name="Lu H.C."/>
            <person name="Ye Q.L."/>
            <person name="Zhang D."/>
            <person name="Wang J.Y."/>
            <person name="Li Y.F."/>
            <person name="Zhong Z.M."/>
            <person name="Liu X."/>
            <person name="Yu X."/>
            <person name="Liu D.K."/>
            <person name="Tu X.D."/>
            <person name="Liu B."/>
            <person name="Hao Y."/>
            <person name="Liao X.Y."/>
            <person name="Jiang Y.T."/>
            <person name="Sun W.H."/>
            <person name="Chen J."/>
            <person name="Chen Y.Q."/>
            <person name="Ai Y."/>
            <person name="Zhai J.W."/>
            <person name="Wu S.S."/>
            <person name="Zhou Z."/>
            <person name="Hsiao Y.Y."/>
            <person name="Wu W.L."/>
            <person name="Chen Y.Y."/>
            <person name="Lin Y.F."/>
            <person name="Hsu J.L."/>
            <person name="Li C.Y."/>
            <person name="Wang Z.W."/>
            <person name="Zhao X."/>
            <person name="Zhong W.Y."/>
            <person name="Ma X.K."/>
            <person name="Ma L."/>
            <person name="Huang J."/>
            <person name="Chen G.Z."/>
            <person name="Huang M.Z."/>
            <person name="Huang L."/>
            <person name="Peng D.H."/>
            <person name="Luo Y.B."/>
            <person name="Zou S.Q."/>
            <person name="Chen S.P."/>
            <person name="Lan S."/>
            <person name="Tsai W.C."/>
            <person name="Van de Peer Y."/>
            <person name="Liu Z.J."/>
        </authorList>
    </citation>
    <scope>NUCLEOTIDE SEQUENCE [LARGE SCALE GENOMIC DNA]</scope>
    <source>
        <strain evidence="2">Lor287</strain>
    </source>
</reference>
<dbReference type="InterPro" id="IPR046796">
    <property type="entry name" value="Transposase_32_dom"/>
</dbReference>
<dbReference type="AlphaFoldDB" id="A0AAP0BLM2"/>
<organism evidence="2 3">
    <name type="scientific">Platanthera zijinensis</name>
    <dbReference type="NCBI Taxonomy" id="2320716"/>
    <lineage>
        <taxon>Eukaryota</taxon>
        <taxon>Viridiplantae</taxon>
        <taxon>Streptophyta</taxon>
        <taxon>Embryophyta</taxon>
        <taxon>Tracheophyta</taxon>
        <taxon>Spermatophyta</taxon>
        <taxon>Magnoliopsida</taxon>
        <taxon>Liliopsida</taxon>
        <taxon>Asparagales</taxon>
        <taxon>Orchidaceae</taxon>
        <taxon>Orchidoideae</taxon>
        <taxon>Orchideae</taxon>
        <taxon>Orchidinae</taxon>
        <taxon>Platanthera</taxon>
    </lineage>
</organism>
<comment type="caution">
    <text evidence="2">The sequence shown here is derived from an EMBL/GenBank/DDBJ whole genome shotgun (WGS) entry which is preliminary data.</text>
</comment>
<accession>A0AAP0BLM2</accession>
<evidence type="ECO:0000259" key="1">
    <source>
        <dbReference type="Pfam" id="PF20167"/>
    </source>
</evidence>
<name>A0AAP0BLM2_9ASPA</name>
<feature type="domain" description="Putative plant transposon protein" evidence="1">
    <location>
        <begin position="10"/>
        <end position="159"/>
    </location>
</feature>
<gene>
    <name evidence="2" type="ORF">KSP39_PZI008839</name>
</gene>
<proteinExistence type="predicted"/>
<evidence type="ECO:0000313" key="3">
    <source>
        <dbReference type="Proteomes" id="UP001418222"/>
    </source>
</evidence>
<dbReference type="EMBL" id="JBBWWQ010000007">
    <property type="protein sequence ID" value="KAK8943192.1"/>
    <property type="molecule type" value="Genomic_DNA"/>
</dbReference>
<dbReference type="Proteomes" id="UP001418222">
    <property type="component" value="Unassembled WGS sequence"/>
</dbReference>
<dbReference type="Pfam" id="PF20167">
    <property type="entry name" value="Transposase_32"/>
    <property type="match status" value="1"/>
</dbReference>
<protein>
    <recommendedName>
        <fullName evidence="1">Putative plant transposon protein domain-containing protein</fullName>
    </recommendedName>
</protein>
<sequence>MKYVNQIRALQWESFCHPRTEAILSWVYEFYANARDSNGEKVFVRGKSVEFSAKVINDLFDLDDTTQDGYANILSSVSIEEMMAVVCCTPESEWASQSRKTLRATCLNREAKVWLLFINAGVMPTRHLNTLTIDKVALIYSILKGIKLNMGELISTLIKQKF</sequence>
<evidence type="ECO:0000313" key="2">
    <source>
        <dbReference type="EMBL" id="KAK8943192.1"/>
    </source>
</evidence>